<accession>B6EU57</accession>
<feature type="transmembrane region" description="Helical" evidence="1">
    <location>
        <begin position="253"/>
        <end position="274"/>
    </location>
</feature>
<sequence length="688" mass="79289">MISQKCQIPSKRLDLQGIRGIAIIVVLGFHFYPEVFPNGYLGVDQFFVLSGFLMCMLLKRAENQSPYSLVTIFYSRRFKRILPLYLLIILISMICLYKFFPDTAIESNQKSAVQALLFMSNRPKTVHEDYFSQLALAVDIFTHTWSLSVEIQFYFLVPLIFLISKWIPKKNQYEYYAIIGLLTFRCFLIQFSGCLSYIFSFCSPDSTAFNSVFARIWQFLIGMVVYTALWNIEDQNKQFKNRVVRKIDDNNRLNSSYVSYFSLAALLFITAFPYTLKASIVRPLVTVGTGCLMLISEDNVMLSNKVLTYIGDISYSLYLIHWPIYAYWKLTYDGEQYLLFMTLVTSIALAILVFETFEKWYLKLSSTSTAMLIAILFVSSIIVIKKDEISNSIDSFGKNISSLDNVTSDMTVDDATKKNYQWNINDVANLIAPSCEYETVRSIPMGWCRHKDLKPSGKYKIAMIGNSWTANHASLVYQECGYQANSILQGSFGYCEVLYPTTLRPHCHARFIDYEQRIRSEKPDYAFVLARYFSVGSPAPKNVTSFDDDPFYQVMKEQTLKLLSSIKHKMYILDAFPSINDLGISQIAPMLKDGTDRVVIDKFLLKTKEYQKDEESYQMARKRYAQLVKDCNGRCVLIDYAEKFYNATTGTYRLFDEKGFTYFTSGTHLSPHGVEHVRNVWTDICAKL</sequence>
<dbReference type="AlphaFoldDB" id="B6EU57"/>
<dbReference type="GO" id="GO:0016020">
    <property type="term" value="C:membrane"/>
    <property type="evidence" value="ECO:0000318"/>
    <property type="project" value="GO_Central"/>
</dbReference>
<dbReference type="InterPro" id="IPR002656">
    <property type="entry name" value="Acyl_transf_3_dom"/>
</dbReference>
<dbReference type="PANTHER" id="PTHR23028">
    <property type="entry name" value="ACETYLTRANSFERASE"/>
    <property type="match status" value="1"/>
</dbReference>
<dbReference type="eggNOG" id="ENOG502SGA9">
    <property type="taxonomic scope" value="Eukaryota"/>
</dbReference>
<evidence type="ECO:0000313" key="5">
    <source>
        <dbReference type="Proteomes" id="UP000001940"/>
    </source>
</evidence>
<feature type="transmembrane region" description="Helical" evidence="1">
    <location>
        <begin position="38"/>
        <end position="58"/>
    </location>
</feature>
<dbReference type="PANTHER" id="PTHR23028:SF127">
    <property type="entry name" value="ACYL_TRANSF_3 DOMAIN-CONTAINING PROTEIN-RELATED"/>
    <property type="match status" value="1"/>
</dbReference>
<proteinExistence type="predicted"/>
<dbReference type="OrthoDB" id="10061508at2759"/>
<dbReference type="Proteomes" id="UP000001940">
    <property type="component" value="Chromosome IV"/>
</dbReference>
<reference evidence="4 5" key="1">
    <citation type="journal article" date="1998" name="Science">
        <title>Genome sequence of the nematode C. elegans: a platform for investigating biology.</title>
        <authorList>
            <consortium name="The C. elegans sequencing consortium"/>
            <person name="Sulson J.E."/>
            <person name="Waterston R."/>
        </authorList>
    </citation>
    <scope>NUCLEOTIDE SEQUENCE [LARGE SCALE GENOMIC DNA]</scope>
    <source>
        <strain evidence="4 5">Bristol N2</strain>
    </source>
</reference>
<dbReference type="AGR" id="WB:WBGene00020976"/>
<dbReference type="WormBase" id="W03B1.7a">
    <property type="protein sequence ID" value="CE43124"/>
    <property type="gene ID" value="WBGene00020976"/>
    <property type="gene designation" value="oac-51"/>
</dbReference>
<feature type="transmembrane region" description="Helical" evidence="1">
    <location>
        <begin position="82"/>
        <end position="100"/>
    </location>
</feature>
<keyword evidence="1" id="KW-0472">Membrane</keyword>
<evidence type="ECO:0000313" key="6">
    <source>
        <dbReference type="WormBase" id="W03B1.7a"/>
    </source>
</evidence>
<feature type="transmembrane region" description="Helical" evidence="1">
    <location>
        <begin position="175"/>
        <end position="200"/>
    </location>
</feature>
<dbReference type="RefSeq" id="NP_500544.3">
    <property type="nucleotide sequence ID" value="NM_068143.5"/>
</dbReference>
<evidence type="ECO:0000259" key="3">
    <source>
        <dbReference type="Pfam" id="PF19040"/>
    </source>
</evidence>
<dbReference type="CTD" id="189146"/>
<feature type="domain" description="SGNH" evidence="3">
    <location>
        <begin position="435"/>
        <end position="681"/>
    </location>
</feature>
<dbReference type="InterPro" id="IPR050879">
    <property type="entry name" value="Acyltransferase_3"/>
</dbReference>
<name>B6EU57_CAEEL</name>
<dbReference type="OMA" id="FLYLMAP"/>
<feature type="transmembrane region" description="Helical" evidence="1">
    <location>
        <begin position="337"/>
        <end position="354"/>
    </location>
</feature>
<dbReference type="GO" id="GO:0000271">
    <property type="term" value="P:polysaccharide biosynthetic process"/>
    <property type="evidence" value="ECO:0000318"/>
    <property type="project" value="GO_Central"/>
</dbReference>
<evidence type="ECO:0000256" key="1">
    <source>
        <dbReference type="SAM" id="Phobius"/>
    </source>
</evidence>
<evidence type="ECO:0000313" key="4">
    <source>
        <dbReference type="EMBL" id="CCD71912.1"/>
    </source>
</evidence>
<dbReference type="Pfam" id="PF19040">
    <property type="entry name" value="SGNH"/>
    <property type="match status" value="1"/>
</dbReference>
<organism evidence="4 5">
    <name type="scientific">Caenorhabditis elegans</name>
    <dbReference type="NCBI Taxonomy" id="6239"/>
    <lineage>
        <taxon>Eukaryota</taxon>
        <taxon>Metazoa</taxon>
        <taxon>Ecdysozoa</taxon>
        <taxon>Nematoda</taxon>
        <taxon>Chromadorea</taxon>
        <taxon>Rhabditida</taxon>
        <taxon>Rhabditina</taxon>
        <taxon>Rhabditomorpha</taxon>
        <taxon>Rhabditoidea</taxon>
        <taxon>Rhabditidae</taxon>
        <taxon>Peloderinae</taxon>
        <taxon>Caenorhabditis</taxon>
    </lineage>
</organism>
<dbReference type="FunCoup" id="B6EU57">
    <property type="interactions" value="37"/>
</dbReference>
<dbReference type="GO" id="GO:0016747">
    <property type="term" value="F:acyltransferase activity, transferring groups other than amino-acyl groups"/>
    <property type="evidence" value="ECO:0007669"/>
    <property type="project" value="InterPro"/>
</dbReference>
<dbReference type="ExpressionAtlas" id="B6EU57">
    <property type="expression patterns" value="baseline and differential"/>
</dbReference>
<feature type="domain" description="Acyltransferase 3" evidence="2">
    <location>
        <begin position="14"/>
        <end position="351"/>
    </location>
</feature>
<keyword evidence="5" id="KW-1185">Reference proteome</keyword>
<protein>
    <submittedName>
        <fullName evidence="4">Acyl_transf_3 domain-containing protein</fullName>
    </submittedName>
</protein>
<feature type="transmembrane region" description="Helical" evidence="1">
    <location>
        <begin position="212"/>
        <end position="232"/>
    </location>
</feature>
<dbReference type="InParanoid" id="B6EU57"/>
<keyword evidence="1" id="KW-0812">Transmembrane</keyword>
<dbReference type="InterPro" id="IPR043968">
    <property type="entry name" value="SGNH"/>
</dbReference>
<dbReference type="PaxDb" id="6239-W03B1.7a"/>
<dbReference type="PhylomeDB" id="B6EU57"/>
<feature type="transmembrane region" description="Helical" evidence="1">
    <location>
        <begin position="151"/>
        <end position="168"/>
    </location>
</feature>
<dbReference type="GeneID" id="189146"/>
<gene>
    <name evidence="4 6" type="primary">oac-51</name>
    <name evidence="4" type="ORF">CELE_W03B1.7</name>
    <name evidence="6" type="ORF">W03B1.7</name>
</gene>
<dbReference type="EMBL" id="BX284604">
    <property type="protein sequence ID" value="CCD71912.1"/>
    <property type="molecule type" value="Genomic_DNA"/>
</dbReference>
<feature type="transmembrane region" description="Helical" evidence="1">
    <location>
        <begin position="12"/>
        <end position="32"/>
    </location>
</feature>
<feature type="transmembrane region" description="Helical" evidence="1">
    <location>
        <begin position="361"/>
        <end position="384"/>
    </location>
</feature>
<dbReference type="Bgee" id="WBGene00020976">
    <property type="expression patterns" value="Expressed in embryo and 3 other cell types or tissues"/>
</dbReference>
<dbReference type="Pfam" id="PF01757">
    <property type="entry name" value="Acyl_transf_3"/>
    <property type="match status" value="1"/>
</dbReference>
<evidence type="ECO:0000259" key="2">
    <source>
        <dbReference type="Pfam" id="PF01757"/>
    </source>
</evidence>
<keyword evidence="1" id="KW-1133">Transmembrane helix</keyword>